<dbReference type="Pfam" id="PF00651">
    <property type="entry name" value="BTB"/>
    <property type="match status" value="1"/>
</dbReference>
<dbReference type="InterPro" id="IPR000210">
    <property type="entry name" value="BTB/POZ_dom"/>
</dbReference>
<proteinExistence type="predicted"/>
<dbReference type="SUPFAM" id="SSF54695">
    <property type="entry name" value="POZ domain"/>
    <property type="match status" value="1"/>
</dbReference>
<dbReference type="GO" id="GO:0006357">
    <property type="term" value="P:regulation of transcription by RNA polymerase II"/>
    <property type="evidence" value="ECO:0007669"/>
    <property type="project" value="TreeGrafter"/>
</dbReference>
<dbReference type="Gene3D" id="3.30.710.10">
    <property type="entry name" value="Potassium Channel Kv1.1, Chain A"/>
    <property type="match status" value="1"/>
</dbReference>
<dbReference type="InterPro" id="IPR011333">
    <property type="entry name" value="SKP1/BTB/POZ_sf"/>
</dbReference>
<feature type="compositionally biased region" description="Basic and acidic residues" evidence="2">
    <location>
        <begin position="180"/>
        <end position="193"/>
    </location>
</feature>
<evidence type="ECO:0000256" key="2">
    <source>
        <dbReference type="SAM" id="MobiDB-lite"/>
    </source>
</evidence>
<dbReference type="PANTHER" id="PTHR23110:SF109">
    <property type="entry name" value="FI07618P-RELATED"/>
    <property type="match status" value="1"/>
</dbReference>
<sequence>MSWCRDLTTHQRYCTGNCVTVDSEERQSRWKSVEEQLSVFQVKAEKWMMAEAKETVSVKWWNHRSALCRGIKEIYSKEIYADVQLECDGHVHWVHKFVLTACSEYFKDILIDVPHRGSISLSSNVQHKELAALLDFMYLGEVVVNQEDLPKLVSAAEVLMVRGLAVPYEDDECESSGDGSDSKDRDSSGREMEVMGASSERPHKRKQKWDADVPYEEDYQSKKSKTSHNFNLENEGEIKVKIEVEDHNLEGDVSDMGYGQEEGYSPHLKSLQTLISTSGRENYGNSGQAAHNDNQNTQATSSNAEVNAMLNVMIEGNSHGAPQENGSKAGMSVGRGREEGPHLVSNENEAGHT</sequence>
<dbReference type="InterPro" id="IPR051095">
    <property type="entry name" value="Dros_DevTransReg"/>
</dbReference>
<feature type="non-terminal residue" evidence="4">
    <location>
        <position position="353"/>
    </location>
</feature>
<keyword evidence="5" id="KW-1185">Reference proteome</keyword>
<dbReference type="SMART" id="SM00225">
    <property type="entry name" value="BTB"/>
    <property type="match status" value="1"/>
</dbReference>
<feature type="region of interest" description="Disordered" evidence="2">
    <location>
        <begin position="278"/>
        <end position="299"/>
    </location>
</feature>
<evidence type="ECO:0000259" key="3">
    <source>
        <dbReference type="PROSITE" id="PS50097"/>
    </source>
</evidence>
<evidence type="ECO:0000313" key="5">
    <source>
        <dbReference type="Proteomes" id="UP000283509"/>
    </source>
</evidence>
<dbReference type="EMBL" id="QCYY01000684">
    <property type="protein sequence ID" value="ROT83452.1"/>
    <property type="molecule type" value="Genomic_DNA"/>
</dbReference>
<reference evidence="4 5" key="2">
    <citation type="submission" date="2019-01" db="EMBL/GenBank/DDBJ databases">
        <title>The decoding of complex shrimp genome reveals the adaptation for benthos swimmer, frequently molting mechanism and breeding impact on genome.</title>
        <authorList>
            <person name="Sun Y."/>
            <person name="Gao Y."/>
            <person name="Yu Y."/>
        </authorList>
    </citation>
    <scope>NUCLEOTIDE SEQUENCE [LARGE SCALE GENOMIC DNA]</scope>
    <source>
        <tissue evidence="4">Muscle</tissue>
    </source>
</reference>
<feature type="domain" description="BTB" evidence="3">
    <location>
        <begin position="81"/>
        <end position="146"/>
    </location>
</feature>
<dbReference type="AlphaFoldDB" id="A0A423U452"/>
<feature type="region of interest" description="Disordered" evidence="2">
    <location>
        <begin position="170"/>
        <end position="232"/>
    </location>
</feature>
<feature type="region of interest" description="Disordered" evidence="2">
    <location>
        <begin position="312"/>
        <end position="353"/>
    </location>
</feature>
<evidence type="ECO:0000256" key="1">
    <source>
        <dbReference type="ARBA" id="ARBA00023242"/>
    </source>
</evidence>
<protein>
    <submittedName>
        <fullName evidence="4">Broad-complex protein isoform 4</fullName>
    </submittedName>
</protein>
<dbReference type="Proteomes" id="UP000283509">
    <property type="component" value="Unassembled WGS sequence"/>
</dbReference>
<evidence type="ECO:0000313" key="4">
    <source>
        <dbReference type="EMBL" id="ROT83452.1"/>
    </source>
</evidence>
<dbReference type="GO" id="GO:0005634">
    <property type="term" value="C:nucleus"/>
    <property type="evidence" value="ECO:0007669"/>
    <property type="project" value="TreeGrafter"/>
</dbReference>
<comment type="caution">
    <text evidence="4">The sequence shown here is derived from an EMBL/GenBank/DDBJ whole genome shotgun (WGS) entry which is preliminary data.</text>
</comment>
<accession>A0A423U452</accession>
<reference evidence="4 5" key="1">
    <citation type="submission" date="2018-04" db="EMBL/GenBank/DDBJ databases">
        <authorList>
            <person name="Zhang X."/>
            <person name="Yuan J."/>
            <person name="Li F."/>
            <person name="Xiang J."/>
        </authorList>
    </citation>
    <scope>NUCLEOTIDE SEQUENCE [LARGE SCALE GENOMIC DNA]</scope>
    <source>
        <tissue evidence="4">Muscle</tissue>
    </source>
</reference>
<dbReference type="OrthoDB" id="10261408at2759"/>
<name>A0A423U452_PENVA</name>
<gene>
    <name evidence="4" type="ORF">C7M84_023365</name>
</gene>
<keyword evidence="1" id="KW-0539">Nucleus</keyword>
<dbReference type="PANTHER" id="PTHR23110">
    <property type="entry name" value="BTB DOMAIN TRANSCRIPTION FACTOR"/>
    <property type="match status" value="1"/>
</dbReference>
<organism evidence="4 5">
    <name type="scientific">Penaeus vannamei</name>
    <name type="common">Whiteleg shrimp</name>
    <name type="synonym">Litopenaeus vannamei</name>
    <dbReference type="NCBI Taxonomy" id="6689"/>
    <lineage>
        <taxon>Eukaryota</taxon>
        <taxon>Metazoa</taxon>
        <taxon>Ecdysozoa</taxon>
        <taxon>Arthropoda</taxon>
        <taxon>Crustacea</taxon>
        <taxon>Multicrustacea</taxon>
        <taxon>Malacostraca</taxon>
        <taxon>Eumalacostraca</taxon>
        <taxon>Eucarida</taxon>
        <taxon>Decapoda</taxon>
        <taxon>Dendrobranchiata</taxon>
        <taxon>Penaeoidea</taxon>
        <taxon>Penaeidae</taxon>
        <taxon>Penaeus</taxon>
    </lineage>
</organism>
<dbReference type="PROSITE" id="PS50097">
    <property type="entry name" value="BTB"/>
    <property type="match status" value="1"/>
</dbReference>